<dbReference type="PANTHER" id="PTHR40038:SF1">
    <property type="entry name" value="MEMBRANE-ASSOCIATED PROTEIN TCAA"/>
    <property type="match status" value="1"/>
</dbReference>
<evidence type="ECO:0000259" key="2">
    <source>
        <dbReference type="Pfam" id="PF22820"/>
    </source>
</evidence>
<accession>A0A2T0BES7</accession>
<name>A0A2T0BES7_9CLOT</name>
<dbReference type="Pfam" id="PF22820">
    <property type="entry name" value="TcaA_3rd_4th"/>
    <property type="match status" value="1"/>
</dbReference>
<protein>
    <recommendedName>
        <fullName evidence="2">TcaA 4th domain-containing protein</fullName>
    </recommendedName>
</protein>
<feature type="domain" description="TcaA 4th" evidence="2">
    <location>
        <begin position="219"/>
        <end position="283"/>
    </location>
</feature>
<evidence type="ECO:0000256" key="1">
    <source>
        <dbReference type="SAM" id="Phobius"/>
    </source>
</evidence>
<dbReference type="AlphaFoldDB" id="A0A2T0BES7"/>
<comment type="caution">
    <text evidence="3">The sequence shown here is derived from an EMBL/GenBank/DDBJ whole genome shotgun (WGS) entry which is preliminary data.</text>
</comment>
<proteinExistence type="predicted"/>
<reference evidence="3 4" key="1">
    <citation type="submission" date="2018-03" db="EMBL/GenBank/DDBJ databases">
        <title>Genome sequence of Clostridium vincentii DSM 10228.</title>
        <authorList>
            <person name="Poehlein A."/>
            <person name="Daniel R."/>
        </authorList>
    </citation>
    <scope>NUCLEOTIDE SEQUENCE [LARGE SCALE GENOMIC DNA]</scope>
    <source>
        <strain evidence="3 4">DSM 10228</strain>
    </source>
</reference>
<dbReference type="InterPro" id="IPR054530">
    <property type="entry name" value="TcaA_4th"/>
</dbReference>
<feature type="transmembrane region" description="Helical" evidence="1">
    <location>
        <begin position="39"/>
        <end position="58"/>
    </location>
</feature>
<keyword evidence="1" id="KW-0812">Transmembrane</keyword>
<keyword evidence="4" id="KW-1185">Reference proteome</keyword>
<gene>
    <name evidence="3" type="ORF">CLVI_18230</name>
</gene>
<keyword evidence="1" id="KW-1133">Transmembrane helix</keyword>
<dbReference type="PANTHER" id="PTHR40038">
    <property type="entry name" value="MEMBRANE-ASSOCIATED PROTEIN TCAA"/>
    <property type="match status" value="1"/>
</dbReference>
<organism evidence="3 4">
    <name type="scientific">Clostridium vincentii</name>
    <dbReference type="NCBI Taxonomy" id="52704"/>
    <lineage>
        <taxon>Bacteria</taxon>
        <taxon>Bacillati</taxon>
        <taxon>Bacillota</taxon>
        <taxon>Clostridia</taxon>
        <taxon>Eubacteriales</taxon>
        <taxon>Clostridiaceae</taxon>
        <taxon>Clostridium</taxon>
    </lineage>
</organism>
<evidence type="ECO:0000313" key="4">
    <source>
        <dbReference type="Proteomes" id="UP000239471"/>
    </source>
</evidence>
<dbReference type="Proteomes" id="UP000239471">
    <property type="component" value="Unassembled WGS sequence"/>
</dbReference>
<dbReference type="OrthoDB" id="1895190at2"/>
<evidence type="ECO:0000313" key="3">
    <source>
        <dbReference type="EMBL" id="PRR82317.1"/>
    </source>
</evidence>
<dbReference type="EMBL" id="PVXQ01000017">
    <property type="protein sequence ID" value="PRR82317.1"/>
    <property type="molecule type" value="Genomic_DNA"/>
</dbReference>
<sequence length="417" mass="47867">MKYKISTLKEIIMNYFKTLYIDIKQIGKSNFIDFFKRRVKLTVVLILFIFMCGGYWIGSITSTQSRVLAKLEVALKDGNLSKLRTQVRLDGEKVNKEELKPLIDYYTGDTTKVDSTIQKLKIGEETEAFKLIKEDRIFTDKYYIALKSYELKVSSNFNEATFTVNQKDYINGSQSIKRIIPGVYTLEGSLESEFGEITSSKEVLVMNEQEVTLDFLAIKINVSSIYEDAQLYINDYNTEIEVKDAKNIGPIPSDGTVSVHIERDFPWGALKGSKVAINDTPNIILSINMENDEMKSDMSTRTISFYNSVFTALNEENKASINNSTEETKEKIYSILEKRYIFLKNKYTIANVSIKDDKTQYVFEGGVYTATLVVEVDYEIEKKFLGLSKSNDSKMFFTKLIYDEGLWKIEDVENFSL</sequence>
<dbReference type="RefSeq" id="WP_106059798.1">
    <property type="nucleotide sequence ID" value="NZ_PVXQ01000017.1"/>
</dbReference>
<keyword evidence="1" id="KW-0472">Membrane</keyword>